<dbReference type="GO" id="GO:0097222">
    <property type="term" value="P:mitochondrial mRNA polyadenylation"/>
    <property type="evidence" value="ECO:0000318"/>
    <property type="project" value="GO_Central"/>
</dbReference>
<dbReference type="SUPFAM" id="SSF81301">
    <property type="entry name" value="Nucleotidyltransferase"/>
    <property type="match status" value="1"/>
</dbReference>
<dbReference type="KEGG" id="dpx:DAPPUDRAFT_11736"/>
<dbReference type="AlphaFoldDB" id="E9HCT8"/>
<evidence type="ECO:0000313" key="2">
    <source>
        <dbReference type="EMBL" id="EFX70407.1"/>
    </source>
</evidence>
<dbReference type="PANTHER" id="PTHR12271">
    <property type="entry name" value="POLY A POLYMERASE CID PAP -RELATED"/>
    <property type="match status" value="1"/>
</dbReference>
<evidence type="ECO:0000259" key="1">
    <source>
        <dbReference type="Pfam" id="PF22600"/>
    </source>
</evidence>
<dbReference type="GO" id="GO:0005739">
    <property type="term" value="C:mitochondrion"/>
    <property type="evidence" value="ECO:0007669"/>
    <property type="project" value="GOC"/>
</dbReference>
<dbReference type="PANTHER" id="PTHR12271:SF133">
    <property type="entry name" value="POLY(A) RNA POLYMERASE, MITOCHONDRIAL"/>
    <property type="match status" value="1"/>
</dbReference>
<dbReference type="eggNOG" id="KOG2277">
    <property type="taxonomic scope" value="Eukaryota"/>
</dbReference>
<dbReference type="HOGENOM" id="CLU_018757_3_1_1"/>
<dbReference type="Pfam" id="PF22600">
    <property type="entry name" value="MTPAP-like_central"/>
    <property type="match status" value="1"/>
</dbReference>
<feature type="non-terminal residue" evidence="2">
    <location>
        <position position="470"/>
    </location>
</feature>
<dbReference type="EMBL" id="GL732621">
    <property type="protein sequence ID" value="EFX70407.1"/>
    <property type="molecule type" value="Genomic_DNA"/>
</dbReference>
<dbReference type="OMA" id="LRFDNDM"/>
<evidence type="ECO:0000313" key="3">
    <source>
        <dbReference type="Proteomes" id="UP000000305"/>
    </source>
</evidence>
<dbReference type="InterPro" id="IPR043519">
    <property type="entry name" value="NT_sf"/>
</dbReference>
<dbReference type="SUPFAM" id="SSF81631">
    <property type="entry name" value="PAP/OAS1 substrate-binding domain"/>
    <property type="match status" value="1"/>
</dbReference>
<reference evidence="2 3" key="1">
    <citation type="journal article" date="2011" name="Science">
        <title>The ecoresponsive genome of Daphnia pulex.</title>
        <authorList>
            <person name="Colbourne J.K."/>
            <person name="Pfrender M.E."/>
            <person name="Gilbert D."/>
            <person name="Thomas W.K."/>
            <person name="Tucker A."/>
            <person name="Oakley T.H."/>
            <person name="Tokishita S."/>
            <person name="Aerts A."/>
            <person name="Arnold G.J."/>
            <person name="Basu M.K."/>
            <person name="Bauer D.J."/>
            <person name="Caceres C.E."/>
            <person name="Carmel L."/>
            <person name="Casola C."/>
            <person name="Choi J.H."/>
            <person name="Detter J.C."/>
            <person name="Dong Q."/>
            <person name="Dusheyko S."/>
            <person name="Eads B.D."/>
            <person name="Frohlich T."/>
            <person name="Geiler-Samerotte K.A."/>
            <person name="Gerlach D."/>
            <person name="Hatcher P."/>
            <person name="Jogdeo S."/>
            <person name="Krijgsveld J."/>
            <person name="Kriventseva E.V."/>
            <person name="Kultz D."/>
            <person name="Laforsch C."/>
            <person name="Lindquist E."/>
            <person name="Lopez J."/>
            <person name="Manak J.R."/>
            <person name="Muller J."/>
            <person name="Pangilinan J."/>
            <person name="Patwardhan R.P."/>
            <person name="Pitluck S."/>
            <person name="Pritham E.J."/>
            <person name="Rechtsteiner A."/>
            <person name="Rho M."/>
            <person name="Rogozin I.B."/>
            <person name="Sakarya O."/>
            <person name="Salamov A."/>
            <person name="Schaack S."/>
            <person name="Shapiro H."/>
            <person name="Shiga Y."/>
            <person name="Skalitzky C."/>
            <person name="Smith Z."/>
            <person name="Souvorov A."/>
            <person name="Sung W."/>
            <person name="Tang Z."/>
            <person name="Tsuchiya D."/>
            <person name="Tu H."/>
            <person name="Vos H."/>
            <person name="Wang M."/>
            <person name="Wolf Y.I."/>
            <person name="Yamagata H."/>
            <person name="Yamada T."/>
            <person name="Ye Y."/>
            <person name="Shaw J.R."/>
            <person name="Andrews J."/>
            <person name="Crease T.J."/>
            <person name="Tang H."/>
            <person name="Lucas S.M."/>
            <person name="Robertson H.M."/>
            <person name="Bork P."/>
            <person name="Koonin E.V."/>
            <person name="Zdobnov E.M."/>
            <person name="Grigoriev I.V."/>
            <person name="Lynch M."/>
            <person name="Boore J.L."/>
        </authorList>
    </citation>
    <scope>NUCLEOTIDE SEQUENCE [LARGE SCALE GENOMIC DNA]</scope>
</reference>
<proteinExistence type="predicted"/>
<dbReference type="CDD" id="cd05402">
    <property type="entry name" value="NT_PAP_TUTase"/>
    <property type="match status" value="1"/>
</dbReference>
<dbReference type="GO" id="GO:0031123">
    <property type="term" value="P:RNA 3'-end processing"/>
    <property type="evidence" value="ECO:0000318"/>
    <property type="project" value="GO_Central"/>
</dbReference>
<feature type="non-terminal residue" evidence="2">
    <location>
        <position position="1"/>
    </location>
</feature>
<keyword evidence="3" id="KW-1185">Reference proteome</keyword>
<dbReference type="OrthoDB" id="434989at2759"/>
<dbReference type="PhylomeDB" id="E9HCT8"/>
<gene>
    <name evidence="2" type="ORF">DAPPUDRAFT_11736</name>
</gene>
<protein>
    <recommendedName>
        <fullName evidence="1">Poly(A) RNA polymerase mitochondrial-like central palm domain-containing protein</fullName>
    </recommendedName>
</protein>
<dbReference type="Gene3D" id="1.10.1410.10">
    <property type="match status" value="1"/>
</dbReference>
<dbReference type="Proteomes" id="UP000000305">
    <property type="component" value="Unassembled WGS sequence"/>
</dbReference>
<accession>E9HCT8</accession>
<sequence length="470" mass="53629">HFDEMVSFRKKEARSSVVIQVGNPSKPATLLNQVCSRHGTVKHVFHYTYQNKELLLLEFDSEASVKNLLASCSHNNNYKVIPVASPFLWLKAMPPESYSAVSSRLPPIIKENISANDNLQEHLSNAKSISEQMTILDDQTRLSEIGHRLRWLTSIQIEQTLSRLFPSLQVLPFGSFVNGSARNGCDLDMAISIEGNFGSEIMALQSPLIFQAKAAIDNYRLQTQKHLEFFADVVQNYTTGCVQIQRIMRARVPIIKFHHEFTGVDCDISMSLSGVFMSELLYLYDKIDWRFCPLVTAVRQWAAWAKLTSPTPGNQITNFTLTIMVVFFLQRRTPPILPTLGEMIKLARPHVDTRQTEDINCTFLRDPSVFQERKELNSESLEDLFMGFLRFFGSFDFNERSISVITGDSHRKFDSKPLYVINPLERELNVSRNVTLTELTRAVMEARNALYILETQDHQSPGENWGLLTL</sequence>
<dbReference type="FunCoup" id="E9HCT8">
    <property type="interactions" value="1665"/>
</dbReference>
<dbReference type="GO" id="GO:1990817">
    <property type="term" value="F:poly(A) RNA polymerase activity"/>
    <property type="evidence" value="ECO:0000318"/>
    <property type="project" value="GO_Central"/>
</dbReference>
<dbReference type="InterPro" id="IPR054708">
    <property type="entry name" value="MTPAP-like_central"/>
</dbReference>
<organism evidence="2 3">
    <name type="scientific">Daphnia pulex</name>
    <name type="common">Water flea</name>
    <dbReference type="NCBI Taxonomy" id="6669"/>
    <lineage>
        <taxon>Eukaryota</taxon>
        <taxon>Metazoa</taxon>
        <taxon>Ecdysozoa</taxon>
        <taxon>Arthropoda</taxon>
        <taxon>Crustacea</taxon>
        <taxon>Branchiopoda</taxon>
        <taxon>Diplostraca</taxon>
        <taxon>Cladocera</taxon>
        <taxon>Anomopoda</taxon>
        <taxon>Daphniidae</taxon>
        <taxon>Daphnia</taxon>
    </lineage>
</organism>
<dbReference type="InParanoid" id="E9HCT8"/>
<feature type="domain" description="Poly(A) RNA polymerase mitochondrial-like central palm" evidence="1">
    <location>
        <begin position="129"/>
        <end position="285"/>
    </location>
</feature>
<dbReference type="Gene3D" id="3.30.460.10">
    <property type="entry name" value="Beta Polymerase, domain 2"/>
    <property type="match status" value="1"/>
</dbReference>
<dbReference type="STRING" id="6669.E9HCT8"/>
<name>E9HCT8_DAPPU</name>